<dbReference type="STRING" id="7167.A0A182F3T8"/>
<reference evidence="3 4" key="1">
    <citation type="journal article" date="2017" name="G3 (Bethesda)">
        <title>The Physical Genome Mapping of Anopheles albimanus Corrected Scaffold Misassemblies and Identified Interarm Rearrangements in Genus Anopheles.</title>
        <authorList>
            <person name="Artemov G.N."/>
            <person name="Peery A.N."/>
            <person name="Jiang X."/>
            <person name="Tu Z."/>
            <person name="Stegniy V.N."/>
            <person name="Sharakhova M.V."/>
            <person name="Sharakhov I.V."/>
        </authorList>
    </citation>
    <scope>NUCLEOTIDE SEQUENCE [LARGE SCALE GENOMIC DNA]</scope>
    <source>
        <strain evidence="3 4">ALBI9_A</strain>
    </source>
</reference>
<feature type="signal peptide" evidence="2">
    <location>
        <begin position="1"/>
        <end position="18"/>
    </location>
</feature>
<accession>A0A182F3T8</accession>
<dbReference type="EnsemblMetazoa" id="AALB001128-RA">
    <property type="protein sequence ID" value="AALB001128-PA"/>
    <property type="gene ID" value="AALB001128"/>
</dbReference>
<keyword evidence="4" id="KW-1185">Reference proteome</keyword>
<protein>
    <submittedName>
        <fullName evidence="3">Uncharacterized protein</fullName>
    </submittedName>
</protein>
<dbReference type="Proteomes" id="UP000069272">
    <property type="component" value="Chromosome 2L"/>
</dbReference>
<evidence type="ECO:0000313" key="4">
    <source>
        <dbReference type="Proteomes" id="UP000069272"/>
    </source>
</evidence>
<keyword evidence="2" id="KW-0732">Signal</keyword>
<evidence type="ECO:0000313" key="3">
    <source>
        <dbReference type="EnsemblMetazoa" id="AALB001128-PA"/>
    </source>
</evidence>
<reference evidence="3" key="2">
    <citation type="submission" date="2022-08" db="UniProtKB">
        <authorList>
            <consortium name="EnsemblMetazoa"/>
        </authorList>
    </citation>
    <scope>IDENTIFICATION</scope>
    <source>
        <strain evidence="3">STECLA/ALBI9_A</strain>
    </source>
</reference>
<organism evidence="3 4">
    <name type="scientific">Anopheles albimanus</name>
    <name type="common">New world malaria mosquito</name>
    <dbReference type="NCBI Taxonomy" id="7167"/>
    <lineage>
        <taxon>Eukaryota</taxon>
        <taxon>Metazoa</taxon>
        <taxon>Ecdysozoa</taxon>
        <taxon>Arthropoda</taxon>
        <taxon>Hexapoda</taxon>
        <taxon>Insecta</taxon>
        <taxon>Pterygota</taxon>
        <taxon>Neoptera</taxon>
        <taxon>Endopterygota</taxon>
        <taxon>Diptera</taxon>
        <taxon>Nematocera</taxon>
        <taxon>Culicoidea</taxon>
        <taxon>Culicidae</taxon>
        <taxon>Anophelinae</taxon>
        <taxon>Anopheles</taxon>
    </lineage>
</organism>
<feature type="chain" id="PRO_5043949301" evidence="2">
    <location>
        <begin position="19"/>
        <end position="147"/>
    </location>
</feature>
<sequence>MNGFIAITLLAVVGVAIAAPAKYGGHGHGGHVAPGPAVEYTYDAVAPAAKCGHNLLINCNPHHVAVPCKAAEHGHGYGHAAPAHHAPAPAYHHAPAPAHHHAPAPAYHHAPAPAHAPEYREAKKHGKKHGKKHFEGADSSSEMMFEA</sequence>
<dbReference type="VEuPathDB" id="VectorBase:AALB001128"/>
<feature type="region of interest" description="Disordered" evidence="1">
    <location>
        <begin position="78"/>
        <end position="147"/>
    </location>
</feature>
<proteinExistence type="predicted"/>
<feature type="compositionally biased region" description="Polar residues" evidence="1">
    <location>
        <begin position="138"/>
        <end position="147"/>
    </location>
</feature>
<name>A0A182F3T8_ANOAL</name>
<evidence type="ECO:0000256" key="1">
    <source>
        <dbReference type="SAM" id="MobiDB-lite"/>
    </source>
</evidence>
<feature type="compositionally biased region" description="Basic residues" evidence="1">
    <location>
        <begin position="122"/>
        <end position="132"/>
    </location>
</feature>
<feature type="compositionally biased region" description="Low complexity" evidence="1">
    <location>
        <begin position="78"/>
        <end position="116"/>
    </location>
</feature>
<dbReference type="AlphaFoldDB" id="A0A182F3T8"/>
<evidence type="ECO:0000256" key="2">
    <source>
        <dbReference type="SAM" id="SignalP"/>
    </source>
</evidence>